<protein>
    <submittedName>
        <fullName evidence="1">Uncharacterized protein</fullName>
    </submittedName>
</protein>
<gene>
    <name evidence="1" type="ORF">D805_0850</name>
</gene>
<dbReference type="EMBL" id="CP004346">
    <property type="protein sequence ID" value="AGH41117.1"/>
    <property type="molecule type" value="Genomic_DNA"/>
</dbReference>
<dbReference type="PATRIC" id="fig|1254439.12.peg.844"/>
<evidence type="ECO:0000313" key="2">
    <source>
        <dbReference type="Proteomes" id="UP000011835"/>
    </source>
</evidence>
<dbReference type="HOGENOM" id="CLU_3340759_0_0_11"/>
<proteinExistence type="predicted"/>
<dbReference type="Proteomes" id="UP000011835">
    <property type="component" value="Chromosome"/>
</dbReference>
<organism evidence="1 2">
    <name type="scientific">Bifidobacterium thermophilum RBL67</name>
    <dbReference type="NCBI Taxonomy" id="1254439"/>
    <lineage>
        <taxon>Bacteria</taxon>
        <taxon>Bacillati</taxon>
        <taxon>Actinomycetota</taxon>
        <taxon>Actinomycetes</taxon>
        <taxon>Bifidobacteriales</taxon>
        <taxon>Bifidobacteriaceae</taxon>
        <taxon>Bifidobacterium</taxon>
    </lineage>
</organism>
<name>M4RRI3_9BIFI</name>
<reference evidence="1 2" key="1">
    <citation type="journal article" date="2013" name="Genome Announc.">
        <title>Complete Genome Sequence of the Probiotic Bifidobacterium thermophilum Strain RBL67.</title>
        <authorList>
            <person name="Jans C."/>
            <person name="Lacroix C."/>
            <person name="Follador R."/>
            <person name="Stevens M.J."/>
        </authorList>
    </citation>
    <scope>NUCLEOTIDE SEQUENCE [LARGE SCALE GENOMIC DNA]</scope>
    <source>
        <strain evidence="1 2">RBL67</strain>
    </source>
</reference>
<keyword evidence="2" id="KW-1185">Reference proteome</keyword>
<evidence type="ECO:0000313" key="1">
    <source>
        <dbReference type="EMBL" id="AGH41117.1"/>
    </source>
</evidence>
<sequence length="37" mass="4194">MEVNMVVARRVSRVPGHNHILTFLDAVDAAIVRFYVP</sequence>
<accession>M4RRI3</accession>
<dbReference type="AlphaFoldDB" id="M4RRI3"/>
<dbReference type="KEGG" id="btp:D805_0850"/>